<dbReference type="InterPro" id="IPR050869">
    <property type="entry name" value="H3K4_H4K5_MeTrfase"/>
</dbReference>
<evidence type="ECO:0000256" key="6">
    <source>
        <dbReference type="ARBA" id="ARBA00022833"/>
    </source>
</evidence>
<dbReference type="Pfam" id="PF01753">
    <property type="entry name" value="zf-MYND"/>
    <property type="match status" value="1"/>
</dbReference>
<proteinExistence type="predicted"/>
<evidence type="ECO:0000256" key="3">
    <source>
        <dbReference type="ARBA" id="ARBA00022691"/>
    </source>
</evidence>
<dbReference type="PROSITE" id="PS01360">
    <property type="entry name" value="ZF_MYND_1"/>
    <property type="match status" value="1"/>
</dbReference>
<dbReference type="GO" id="GO:0032259">
    <property type="term" value="P:methylation"/>
    <property type="evidence" value="ECO:0007669"/>
    <property type="project" value="UniProtKB-KW"/>
</dbReference>
<organism evidence="10 11">
    <name type="scientific">Pelusios castaneus</name>
    <name type="common">West African mud turtle</name>
    <dbReference type="NCBI Taxonomy" id="367368"/>
    <lineage>
        <taxon>Eukaryota</taxon>
        <taxon>Metazoa</taxon>
        <taxon>Chordata</taxon>
        <taxon>Craniata</taxon>
        <taxon>Vertebrata</taxon>
        <taxon>Euteleostomi</taxon>
        <taxon>Archelosauria</taxon>
        <taxon>Testudinata</taxon>
        <taxon>Testudines</taxon>
        <taxon>Pleurodira</taxon>
        <taxon>Pelomedusidae</taxon>
        <taxon>Pelusios</taxon>
    </lineage>
</organism>
<sequence length="181" mass="20838">MEPGRLEKFPSPGRGHGLRALKRARPGELLWRAEPFACTVTKERLGGVCERCLRRNERLLRCSQCKVARYCDTRCQKEAWQEHKRECKCLKSIDPNFPPDSVRLVGRIVFKLVTCASEKLYSFSDLQSHIGELSEEMKEGLRHLAQTLQLYLKVEVQDAFQLLPTIDIFQIFAKVSVKTDS</sequence>
<dbReference type="GO" id="GO:0140999">
    <property type="term" value="F:histone H3K4 trimethyltransferase activity"/>
    <property type="evidence" value="ECO:0007669"/>
    <property type="project" value="UniProtKB-EC"/>
</dbReference>
<comment type="catalytic activity">
    <reaction evidence="7">
        <text>L-lysyl(4)-[histone H3] + 3 S-adenosyl-L-methionine = N(6),N(6),N(6)-trimethyl-L-lysyl(4)-[histone H3] + 3 S-adenosyl-L-homocysteine + 3 H(+)</text>
        <dbReference type="Rhea" id="RHEA:60260"/>
        <dbReference type="Rhea" id="RHEA-COMP:15537"/>
        <dbReference type="Rhea" id="RHEA-COMP:15547"/>
        <dbReference type="ChEBI" id="CHEBI:15378"/>
        <dbReference type="ChEBI" id="CHEBI:29969"/>
        <dbReference type="ChEBI" id="CHEBI:57856"/>
        <dbReference type="ChEBI" id="CHEBI:59789"/>
        <dbReference type="ChEBI" id="CHEBI:61961"/>
        <dbReference type="EC" id="2.1.1.354"/>
    </reaction>
</comment>
<dbReference type="FunFam" id="6.10.140.2220:FF:000017">
    <property type="entry name" value="Histone-lysine N-methyltransferase SMYD3"/>
    <property type="match status" value="1"/>
</dbReference>
<evidence type="ECO:0000256" key="5">
    <source>
        <dbReference type="ARBA" id="ARBA00022771"/>
    </source>
</evidence>
<dbReference type="PROSITE" id="PS50865">
    <property type="entry name" value="ZF_MYND_2"/>
    <property type="match status" value="1"/>
</dbReference>
<dbReference type="EC" id="2.1.1.354" evidence="1"/>
<keyword evidence="2" id="KW-0808">Transferase</keyword>
<accession>A0A8C8R7G3</accession>
<keyword evidence="3" id="KW-0949">S-adenosyl-L-methionine</keyword>
<keyword evidence="4" id="KW-0479">Metal-binding</keyword>
<dbReference type="Gene3D" id="6.10.140.2220">
    <property type="match status" value="1"/>
</dbReference>
<dbReference type="Proteomes" id="UP000694393">
    <property type="component" value="Unplaced"/>
</dbReference>
<keyword evidence="5 8" id="KW-0863">Zinc-finger</keyword>
<protein>
    <recommendedName>
        <fullName evidence="1">[histone H3]-lysine(4) N-trimethyltransferase</fullName>
        <ecNumber evidence="1">2.1.1.354</ecNumber>
    </recommendedName>
</protein>
<dbReference type="InterPro" id="IPR002893">
    <property type="entry name" value="Znf_MYND"/>
</dbReference>
<keyword evidence="11" id="KW-1185">Reference proteome</keyword>
<evidence type="ECO:0000256" key="1">
    <source>
        <dbReference type="ARBA" id="ARBA00012182"/>
    </source>
</evidence>
<keyword evidence="2" id="KW-0489">Methyltransferase</keyword>
<reference evidence="10" key="2">
    <citation type="submission" date="2025-09" db="UniProtKB">
        <authorList>
            <consortium name="Ensembl"/>
        </authorList>
    </citation>
    <scope>IDENTIFICATION</scope>
</reference>
<dbReference type="SUPFAM" id="SSF82199">
    <property type="entry name" value="SET domain"/>
    <property type="match status" value="1"/>
</dbReference>
<keyword evidence="6" id="KW-0862">Zinc</keyword>
<dbReference type="PANTHER" id="PTHR12197:SF288">
    <property type="entry name" value="HISTONE-LYSINE N-METHYLTRANSFERASE SMYD3"/>
    <property type="match status" value="1"/>
</dbReference>
<name>A0A8C8R7G3_9SAUR</name>
<dbReference type="InterPro" id="IPR046341">
    <property type="entry name" value="SET_dom_sf"/>
</dbReference>
<dbReference type="Gene3D" id="1.10.220.160">
    <property type="match status" value="1"/>
</dbReference>
<reference evidence="10" key="1">
    <citation type="submission" date="2025-08" db="UniProtKB">
        <authorList>
            <consortium name="Ensembl"/>
        </authorList>
    </citation>
    <scope>IDENTIFICATION</scope>
</reference>
<dbReference type="GO" id="GO:0008270">
    <property type="term" value="F:zinc ion binding"/>
    <property type="evidence" value="ECO:0007669"/>
    <property type="project" value="UniProtKB-KW"/>
</dbReference>
<dbReference type="PANTHER" id="PTHR12197">
    <property type="entry name" value="HISTONE-LYSINE N-METHYLTRANSFERASE SMYD"/>
    <property type="match status" value="1"/>
</dbReference>
<evidence type="ECO:0000313" key="10">
    <source>
        <dbReference type="Ensembl" id="ENSPCEP00000001298.1"/>
    </source>
</evidence>
<evidence type="ECO:0000256" key="7">
    <source>
        <dbReference type="ARBA" id="ARBA00047571"/>
    </source>
</evidence>
<evidence type="ECO:0000256" key="4">
    <source>
        <dbReference type="ARBA" id="ARBA00022723"/>
    </source>
</evidence>
<dbReference type="Ensembl" id="ENSPCET00000001348.1">
    <property type="protein sequence ID" value="ENSPCEP00000001298.1"/>
    <property type="gene ID" value="ENSPCEG00000001084.1"/>
</dbReference>
<evidence type="ECO:0000256" key="2">
    <source>
        <dbReference type="ARBA" id="ARBA00022603"/>
    </source>
</evidence>
<evidence type="ECO:0000256" key="8">
    <source>
        <dbReference type="PROSITE-ProRule" id="PRU00134"/>
    </source>
</evidence>
<evidence type="ECO:0000313" key="11">
    <source>
        <dbReference type="Proteomes" id="UP000694393"/>
    </source>
</evidence>
<feature type="domain" description="MYND-type" evidence="9">
    <location>
        <begin position="49"/>
        <end position="87"/>
    </location>
</feature>
<dbReference type="GO" id="GO:0005634">
    <property type="term" value="C:nucleus"/>
    <property type="evidence" value="ECO:0007669"/>
    <property type="project" value="TreeGrafter"/>
</dbReference>
<dbReference type="AlphaFoldDB" id="A0A8C8R7G3"/>
<evidence type="ECO:0000259" key="9">
    <source>
        <dbReference type="PROSITE" id="PS50865"/>
    </source>
</evidence>